<comment type="similarity">
    <text evidence="2">Belongs to the NlpA lipoprotein family.</text>
</comment>
<dbReference type="GO" id="GO:0016020">
    <property type="term" value="C:membrane"/>
    <property type="evidence" value="ECO:0007669"/>
    <property type="project" value="UniProtKB-SubCell"/>
</dbReference>
<protein>
    <submittedName>
        <fullName evidence="8">NLPA lipofamily protein</fullName>
    </submittedName>
</protein>
<dbReference type="Pfam" id="PF03180">
    <property type="entry name" value="Lipoprotein_9"/>
    <property type="match status" value="1"/>
</dbReference>
<dbReference type="Gene3D" id="3.40.190.10">
    <property type="entry name" value="Periplasmic binding protein-like II"/>
    <property type="match status" value="2"/>
</dbReference>
<accession>A0A0C1UG01</accession>
<evidence type="ECO:0000256" key="1">
    <source>
        <dbReference type="ARBA" id="ARBA00004635"/>
    </source>
</evidence>
<sequence length="270" mass="30263">MKFRASKLLKFIALAIMISSLLVGCGNKKEDEKNVIRVGGTEISKVTYDAIEKEYAKLGYKTEFVLFDSNVLVVTAANDGEVDISIGQHKKFIETFNQGQKGDLHMLEPYGYYTGIGLYSEKYKSVSEFPEGAKIAIMNDAMNMDIGMHVLEDAGLIELTKDHKGPYTVADVAKNPKNIQIIDMEQAQTVRSLEDMDGSLVFFTHMFNAGKNPSTYLVRDKQSVDYPIGPVVKAENKDKQWAIDYAKCLKIQSVKDEIDAKFPGVYTHYK</sequence>
<dbReference type="PANTHER" id="PTHR30429">
    <property type="entry name" value="D-METHIONINE-BINDING LIPOPROTEIN METQ"/>
    <property type="match status" value="1"/>
</dbReference>
<evidence type="ECO:0000256" key="3">
    <source>
        <dbReference type="ARBA" id="ARBA00022729"/>
    </source>
</evidence>
<feature type="signal peptide" evidence="7">
    <location>
        <begin position="1"/>
        <end position="25"/>
    </location>
</feature>
<organism evidence="8 9">
    <name type="scientific">Clostridium argentinense CDC 2741</name>
    <dbReference type="NCBI Taxonomy" id="1418104"/>
    <lineage>
        <taxon>Bacteria</taxon>
        <taxon>Bacillati</taxon>
        <taxon>Bacillota</taxon>
        <taxon>Clostridia</taxon>
        <taxon>Eubacteriales</taxon>
        <taxon>Clostridiaceae</taxon>
        <taxon>Clostridium</taxon>
    </lineage>
</organism>
<keyword evidence="6" id="KW-0449">Lipoprotein</keyword>
<proteinExistence type="inferred from homology"/>
<keyword evidence="9" id="KW-1185">Reference proteome</keyword>
<evidence type="ECO:0000256" key="6">
    <source>
        <dbReference type="ARBA" id="ARBA00023288"/>
    </source>
</evidence>
<keyword evidence="5" id="KW-0564">Palmitate</keyword>
<dbReference type="InterPro" id="IPR004872">
    <property type="entry name" value="Lipoprotein_NlpA"/>
</dbReference>
<evidence type="ECO:0000313" key="8">
    <source>
        <dbReference type="EMBL" id="KIE46325.1"/>
    </source>
</evidence>
<dbReference type="Proteomes" id="UP000031366">
    <property type="component" value="Unassembled WGS sequence"/>
</dbReference>
<dbReference type="PROSITE" id="PS51257">
    <property type="entry name" value="PROKAR_LIPOPROTEIN"/>
    <property type="match status" value="1"/>
</dbReference>
<evidence type="ECO:0000256" key="7">
    <source>
        <dbReference type="SAM" id="SignalP"/>
    </source>
</evidence>
<evidence type="ECO:0000256" key="5">
    <source>
        <dbReference type="ARBA" id="ARBA00023139"/>
    </source>
</evidence>
<dbReference type="STRING" id="29341.RSJ17_17140"/>
<evidence type="ECO:0000256" key="4">
    <source>
        <dbReference type="ARBA" id="ARBA00023136"/>
    </source>
</evidence>
<reference evidence="8 9" key="1">
    <citation type="journal article" date="2015" name="Infect. Genet. Evol.">
        <title>Genomic sequences of six botulinum neurotoxin-producing strains representing three clostridial species illustrate the mobility and diversity of botulinum neurotoxin genes.</title>
        <authorList>
            <person name="Smith T.J."/>
            <person name="Hill K.K."/>
            <person name="Xie G."/>
            <person name="Foley B.T."/>
            <person name="Williamson C.H."/>
            <person name="Foster J.T."/>
            <person name="Johnson S.L."/>
            <person name="Chertkov O."/>
            <person name="Teshima H."/>
            <person name="Gibbons H.S."/>
            <person name="Johnsky L.A."/>
            <person name="Karavis M.A."/>
            <person name="Smith L.A."/>
        </authorList>
    </citation>
    <scope>NUCLEOTIDE SEQUENCE [LARGE SCALE GENOMIC DNA]</scope>
    <source>
        <strain evidence="8 9">CDC 2741</strain>
    </source>
</reference>
<name>A0A0C1UG01_9CLOT</name>
<feature type="chain" id="PRO_5039251423" evidence="7">
    <location>
        <begin position="26"/>
        <end position="270"/>
    </location>
</feature>
<comment type="subcellular location">
    <subcellularLocation>
        <location evidence="1">Membrane</location>
        <topology evidence="1">Lipid-anchor</topology>
    </subcellularLocation>
</comment>
<dbReference type="RefSeq" id="WP_052268119.1">
    <property type="nucleotide sequence ID" value="NZ_AYSO01000017.1"/>
</dbReference>
<dbReference type="OrthoDB" id="9812878at2"/>
<keyword evidence="4" id="KW-0472">Membrane</keyword>
<evidence type="ECO:0000256" key="2">
    <source>
        <dbReference type="ARBA" id="ARBA00008973"/>
    </source>
</evidence>
<dbReference type="EMBL" id="AYSO01000017">
    <property type="protein sequence ID" value="KIE46325.1"/>
    <property type="molecule type" value="Genomic_DNA"/>
</dbReference>
<gene>
    <name evidence="8" type="ORF">U732_1675</name>
</gene>
<keyword evidence="3 7" id="KW-0732">Signal</keyword>
<dbReference type="SUPFAM" id="SSF53850">
    <property type="entry name" value="Periplasmic binding protein-like II"/>
    <property type="match status" value="1"/>
</dbReference>
<dbReference type="PANTHER" id="PTHR30429:SF0">
    <property type="entry name" value="METHIONINE-BINDING LIPOPROTEIN METQ"/>
    <property type="match status" value="1"/>
</dbReference>
<comment type="caution">
    <text evidence="8">The sequence shown here is derived from an EMBL/GenBank/DDBJ whole genome shotgun (WGS) entry which is preliminary data.</text>
</comment>
<evidence type="ECO:0000313" key="9">
    <source>
        <dbReference type="Proteomes" id="UP000031366"/>
    </source>
</evidence>
<dbReference type="AlphaFoldDB" id="A0A0C1UG01"/>